<keyword evidence="2" id="KW-1185">Reference proteome</keyword>
<dbReference type="Proteomes" id="UP001170379">
    <property type="component" value="Unassembled WGS sequence"/>
</dbReference>
<name>A0ABT7C647_9MICO</name>
<dbReference type="RefSeq" id="WP_051266633.1">
    <property type="nucleotide sequence ID" value="NZ_CP028426.1"/>
</dbReference>
<dbReference type="EMBL" id="PXVD01000006">
    <property type="protein sequence ID" value="MDJ1370688.1"/>
    <property type="molecule type" value="Genomic_DNA"/>
</dbReference>
<accession>A0ABT7C647</accession>
<gene>
    <name evidence="1" type="ORF">C7K25_04805</name>
</gene>
<protein>
    <submittedName>
        <fullName evidence="1">Amino acid deaminase</fullName>
    </submittedName>
</protein>
<comment type="caution">
    <text evidence="1">The sequence shown here is derived from an EMBL/GenBank/DDBJ whole genome shotgun (WGS) entry which is preliminary data.</text>
</comment>
<proteinExistence type="predicted"/>
<organism evidence="1 2">
    <name type="scientific">Gulosibacter molinativorax</name>
    <dbReference type="NCBI Taxonomy" id="256821"/>
    <lineage>
        <taxon>Bacteria</taxon>
        <taxon>Bacillati</taxon>
        <taxon>Actinomycetota</taxon>
        <taxon>Actinomycetes</taxon>
        <taxon>Micrococcales</taxon>
        <taxon>Microbacteriaceae</taxon>
        <taxon>Gulosibacter</taxon>
    </lineage>
</organism>
<evidence type="ECO:0000313" key="1">
    <source>
        <dbReference type="EMBL" id="MDJ1370688.1"/>
    </source>
</evidence>
<sequence>MPQTIPDLNLVLDQIRADAAANRFAPWGWSTVVDEHVGKAIIDPALFDRLHDAAGIQATFPIGNAGVIHVYGYWFSTVLTPYGYKRDRWLDGDLSGALGLPDDAFHLHHTGSTLLKRVTSAALPLLLAVPGEAATPSQAEPSFQVAIRGEAEVRLSTVNTRMVIVGTDETSALIYGVNMSKQMQLITCFPVNGNPDSIVRDFLTDRRLHWNAAIPDASSPTVHPHVDT</sequence>
<reference evidence="1" key="1">
    <citation type="submission" date="2018-03" db="EMBL/GenBank/DDBJ databases">
        <authorList>
            <person name="Nunes O.C."/>
            <person name="Lopes A.R."/>
            <person name="Froufe H."/>
            <person name="Munoz-Merida A."/>
            <person name="Barroso C."/>
            <person name="Egas C."/>
        </authorList>
    </citation>
    <scope>NUCLEOTIDE SEQUENCE</scope>
    <source>
        <strain evidence="1">ON4</strain>
    </source>
</reference>
<reference evidence="1" key="2">
    <citation type="journal article" date="2022" name="Sci. Rep.">
        <title>In silico prediction of the enzymes involved in the degradation of the herbicide molinate by Gulosibacter molinativorax ON4T.</title>
        <authorList>
            <person name="Lopes A.R."/>
            <person name="Bunin E."/>
            <person name="Viana A.T."/>
            <person name="Froufe H."/>
            <person name="Munoz-Merida A."/>
            <person name="Pinho D."/>
            <person name="Figueiredo J."/>
            <person name="Barroso C."/>
            <person name="Vaz-Moreira I."/>
            <person name="Bellanger X."/>
            <person name="Egas C."/>
            <person name="Nunes O.C."/>
        </authorList>
    </citation>
    <scope>NUCLEOTIDE SEQUENCE</scope>
    <source>
        <strain evidence="1">ON4</strain>
    </source>
</reference>
<evidence type="ECO:0000313" key="2">
    <source>
        <dbReference type="Proteomes" id="UP001170379"/>
    </source>
</evidence>